<organism evidence="1 2">
    <name type="scientific">Heliocybe sulcata</name>
    <dbReference type="NCBI Taxonomy" id="5364"/>
    <lineage>
        <taxon>Eukaryota</taxon>
        <taxon>Fungi</taxon>
        <taxon>Dikarya</taxon>
        <taxon>Basidiomycota</taxon>
        <taxon>Agaricomycotina</taxon>
        <taxon>Agaricomycetes</taxon>
        <taxon>Gloeophyllales</taxon>
        <taxon>Gloeophyllaceae</taxon>
        <taxon>Heliocybe</taxon>
    </lineage>
</organism>
<dbReference type="Proteomes" id="UP000305948">
    <property type="component" value="Unassembled WGS sequence"/>
</dbReference>
<sequence>MFAPVPISAFALLVLGHSAAFVSLHCAWRIYSLLYLAFMPASPDSASLSAALLIVHALDDLRQCNLCP</sequence>
<accession>A0A5C3NIB4</accession>
<name>A0A5C3NIB4_9AGAM</name>
<evidence type="ECO:0000313" key="2">
    <source>
        <dbReference type="Proteomes" id="UP000305948"/>
    </source>
</evidence>
<proteinExistence type="predicted"/>
<evidence type="ECO:0000313" key="1">
    <source>
        <dbReference type="EMBL" id="TFK56555.1"/>
    </source>
</evidence>
<keyword evidence="2" id="KW-1185">Reference proteome</keyword>
<protein>
    <submittedName>
        <fullName evidence="1">Uncharacterized protein</fullName>
    </submittedName>
</protein>
<dbReference type="EMBL" id="ML213503">
    <property type="protein sequence ID" value="TFK56555.1"/>
    <property type="molecule type" value="Genomic_DNA"/>
</dbReference>
<gene>
    <name evidence="1" type="ORF">OE88DRAFT_1649911</name>
</gene>
<dbReference type="AlphaFoldDB" id="A0A5C3NIB4"/>
<reference evidence="1 2" key="1">
    <citation type="journal article" date="2019" name="Nat. Ecol. Evol.">
        <title>Megaphylogeny resolves global patterns of mushroom evolution.</title>
        <authorList>
            <person name="Varga T."/>
            <person name="Krizsan K."/>
            <person name="Foldi C."/>
            <person name="Dima B."/>
            <person name="Sanchez-Garcia M."/>
            <person name="Sanchez-Ramirez S."/>
            <person name="Szollosi G.J."/>
            <person name="Szarkandi J.G."/>
            <person name="Papp V."/>
            <person name="Albert L."/>
            <person name="Andreopoulos W."/>
            <person name="Angelini C."/>
            <person name="Antonin V."/>
            <person name="Barry K.W."/>
            <person name="Bougher N.L."/>
            <person name="Buchanan P."/>
            <person name="Buyck B."/>
            <person name="Bense V."/>
            <person name="Catcheside P."/>
            <person name="Chovatia M."/>
            <person name="Cooper J."/>
            <person name="Damon W."/>
            <person name="Desjardin D."/>
            <person name="Finy P."/>
            <person name="Geml J."/>
            <person name="Haridas S."/>
            <person name="Hughes K."/>
            <person name="Justo A."/>
            <person name="Karasinski D."/>
            <person name="Kautmanova I."/>
            <person name="Kiss B."/>
            <person name="Kocsube S."/>
            <person name="Kotiranta H."/>
            <person name="LaButti K.M."/>
            <person name="Lechner B.E."/>
            <person name="Liimatainen K."/>
            <person name="Lipzen A."/>
            <person name="Lukacs Z."/>
            <person name="Mihaltcheva S."/>
            <person name="Morgado L.N."/>
            <person name="Niskanen T."/>
            <person name="Noordeloos M.E."/>
            <person name="Ohm R.A."/>
            <person name="Ortiz-Santana B."/>
            <person name="Ovrebo C."/>
            <person name="Racz N."/>
            <person name="Riley R."/>
            <person name="Savchenko A."/>
            <person name="Shiryaev A."/>
            <person name="Soop K."/>
            <person name="Spirin V."/>
            <person name="Szebenyi C."/>
            <person name="Tomsovsky M."/>
            <person name="Tulloss R.E."/>
            <person name="Uehling J."/>
            <person name="Grigoriev I.V."/>
            <person name="Vagvolgyi C."/>
            <person name="Papp T."/>
            <person name="Martin F.M."/>
            <person name="Miettinen O."/>
            <person name="Hibbett D.S."/>
            <person name="Nagy L.G."/>
        </authorList>
    </citation>
    <scope>NUCLEOTIDE SEQUENCE [LARGE SCALE GENOMIC DNA]</scope>
    <source>
        <strain evidence="1 2">OMC1185</strain>
    </source>
</reference>